<organism evidence="1 2">
    <name type="scientific">Nocardioides aquaticus</name>
    <dbReference type="NCBI Taxonomy" id="160826"/>
    <lineage>
        <taxon>Bacteria</taxon>
        <taxon>Bacillati</taxon>
        <taxon>Actinomycetota</taxon>
        <taxon>Actinomycetes</taxon>
        <taxon>Propionibacteriales</taxon>
        <taxon>Nocardioidaceae</taxon>
        <taxon>Nocardioides</taxon>
    </lineage>
</organism>
<sequence>MGEFVSARFKGSDINAWPCRGTVILHAPARDVLPFAGDGTERALGERRCSLEVGSWSWGALAASFGRFAVSMEVVSPPQFNEAFAELAGRYAGTARTHDAGP</sequence>
<evidence type="ECO:0000313" key="2">
    <source>
        <dbReference type="Proteomes" id="UP000679307"/>
    </source>
</evidence>
<dbReference type="Proteomes" id="UP000679307">
    <property type="component" value="Chromosome"/>
</dbReference>
<protein>
    <recommendedName>
        <fullName evidence="3">WYL domain-containing protein</fullName>
    </recommendedName>
</protein>
<gene>
    <name evidence="1" type="ORF">ENKNEFLB_02122</name>
</gene>
<evidence type="ECO:0008006" key="3">
    <source>
        <dbReference type="Google" id="ProtNLM"/>
    </source>
</evidence>
<evidence type="ECO:0000313" key="1">
    <source>
        <dbReference type="EMBL" id="QVT79732.1"/>
    </source>
</evidence>
<name>A0ABX8EI06_9ACTN</name>
<accession>A0ABX8EI06</accession>
<reference evidence="1 2" key="1">
    <citation type="submission" date="2021-05" db="EMBL/GenBank/DDBJ databases">
        <title>Complete genome of Nocardioides aquaticus KCTC 9944T isolated from meromictic and hypersaline Ekho Lake, Antarctica.</title>
        <authorList>
            <person name="Hwang K."/>
            <person name="Kim K.M."/>
            <person name="Choe H."/>
        </authorList>
    </citation>
    <scope>NUCLEOTIDE SEQUENCE [LARGE SCALE GENOMIC DNA]</scope>
    <source>
        <strain evidence="1 2">KCTC 9944</strain>
    </source>
</reference>
<proteinExistence type="predicted"/>
<dbReference type="EMBL" id="CP075371">
    <property type="protein sequence ID" value="QVT79732.1"/>
    <property type="molecule type" value="Genomic_DNA"/>
</dbReference>
<keyword evidence="2" id="KW-1185">Reference proteome</keyword>